<dbReference type="GO" id="GO:0006633">
    <property type="term" value="P:fatty acid biosynthetic process"/>
    <property type="evidence" value="ECO:0007669"/>
    <property type="project" value="TreeGrafter"/>
</dbReference>
<reference evidence="7 8" key="1">
    <citation type="submission" date="2020-04" db="EMBL/GenBank/DDBJ databases">
        <title>MicrobeNet Type strains.</title>
        <authorList>
            <person name="Nicholson A.C."/>
        </authorList>
    </citation>
    <scope>NUCLEOTIDE SEQUENCE [LARGE SCALE GENOMIC DNA]</scope>
    <source>
        <strain evidence="7 8">DSM 44445</strain>
    </source>
</reference>
<evidence type="ECO:0000313" key="8">
    <source>
        <dbReference type="Proteomes" id="UP000523447"/>
    </source>
</evidence>
<evidence type="ECO:0000256" key="4">
    <source>
        <dbReference type="ARBA" id="ARBA00023098"/>
    </source>
</evidence>
<dbReference type="FunFam" id="3.40.50.12780:FF:000013">
    <property type="entry name" value="Long-chain-fatty-acid--AMP ligase FadD32"/>
    <property type="match status" value="1"/>
</dbReference>
<dbReference type="InterPro" id="IPR045851">
    <property type="entry name" value="AMP-bd_C_sf"/>
</dbReference>
<dbReference type="RefSeq" id="WP_051032052.1">
    <property type="nucleotide sequence ID" value="NZ_CAWPHS010000056.1"/>
</dbReference>
<name>A0A7X6LWD3_9NOCA</name>
<dbReference type="SUPFAM" id="SSF56801">
    <property type="entry name" value="Acetyl-CoA synthetase-like"/>
    <property type="match status" value="1"/>
</dbReference>
<dbReference type="PANTHER" id="PTHR22754">
    <property type="entry name" value="DISCO-INTERACTING PROTEIN 2 DIP2 -RELATED"/>
    <property type="match status" value="1"/>
</dbReference>
<feature type="domain" description="AMP-dependent synthetase/ligase" evidence="5">
    <location>
        <begin position="11"/>
        <end position="399"/>
    </location>
</feature>
<dbReference type="GO" id="GO:0071766">
    <property type="term" value="P:Actinobacterium-type cell wall biogenesis"/>
    <property type="evidence" value="ECO:0007669"/>
    <property type="project" value="UniProtKB-ARBA"/>
</dbReference>
<evidence type="ECO:0000256" key="3">
    <source>
        <dbReference type="ARBA" id="ARBA00022832"/>
    </source>
</evidence>
<accession>A0A7X6LWD3</accession>
<protein>
    <submittedName>
        <fullName evidence="7">Fatty acyl-AMP ligase</fullName>
    </submittedName>
</protein>
<feature type="domain" description="AMP-binding enzyme C-terminal" evidence="6">
    <location>
        <begin position="443"/>
        <end position="547"/>
    </location>
</feature>
<evidence type="ECO:0000259" key="5">
    <source>
        <dbReference type="Pfam" id="PF00501"/>
    </source>
</evidence>
<evidence type="ECO:0000259" key="6">
    <source>
        <dbReference type="Pfam" id="PF23024"/>
    </source>
</evidence>
<evidence type="ECO:0000313" key="7">
    <source>
        <dbReference type="EMBL" id="NKY85830.1"/>
    </source>
</evidence>
<dbReference type="EMBL" id="JAAXPE010000006">
    <property type="protein sequence ID" value="NKY85830.1"/>
    <property type="molecule type" value="Genomic_DNA"/>
</dbReference>
<dbReference type="Pfam" id="PF00501">
    <property type="entry name" value="AMP-binding"/>
    <property type="match status" value="1"/>
</dbReference>
<dbReference type="InterPro" id="IPR042099">
    <property type="entry name" value="ANL_N_sf"/>
</dbReference>
<proteinExistence type="inferred from homology"/>
<dbReference type="Proteomes" id="UP000523447">
    <property type="component" value="Unassembled WGS sequence"/>
</dbReference>
<dbReference type="GO" id="GO:0070566">
    <property type="term" value="F:adenylyltransferase activity"/>
    <property type="evidence" value="ECO:0007669"/>
    <property type="project" value="TreeGrafter"/>
</dbReference>
<organism evidence="7 8">
    <name type="scientific">Nocardia veterana</name>
    <dbReference type="NCBI Taxonomy" id="132249"/>
    <lineage>
        <taxon>Bacteria</taxon>
        <taxon>Bacillati</taxon>
        <taxon>Actinomycetota</taxon>
        <taxon>Actinomycetes</taxon>
        <taxon>Mycobacteriales</taxon>
        <taxon>Nocardiaceae</taxon>
        <taxon>Nocardia</taxon>
    </lineage>
</organism>
<dbReference type="AlphaFoldDB" id="A0A7X6LWD3"/>
<evidence type="ECO:0000256" key="1">
    <source>
        <dbReference type="ARBA" id="ARBA00006432"/>
    </source>
</evidence>
<keyword evidence="2 7" id="KW-0436">Ligase</keyword>
<keyword evidence="3" id="KW-0276">Fatty acid metabolism</keyword>
<dbReference type="PANTHER" id="PTHR22754:SF32">
    <property type="entry name" value="DISCO-INTERACTING PROTEIN 2"/>
    <property type="match status" value="1"/>
</dbReference>
<sequence>MINALAAAVAERAALTPDDPAATALSYPEGRCVATTLTTAELHSAAGRLANEIRDRTETADRVAILCEHGLEYVVAFLACLYSARTAVPLFPITMRRNAERLHAILDDAAPRLSLVSPGAQILAPDRVPTQHDVLVVDRNGRADDIRLDPIGDHPAYLQYTSGSTTSPAGVQITHGNLTAALEQLRSALDVVNRRPMVNWLPYFHDMGLVFALCLPLFTGVPAIGLAPAEFAKRPIRWLRACSDYHAGATASPNFGLTLAVSGTGAAEREGLDLSSLEVLLNGAEPIRAAALAAFTRTFAPHGFRYRAHTPGYGLAEATLPVTISRPSAAPICIEFDRTALSAGRAVVATTPQAGTALIDCGFPAGQSLRIVDPVTRTVLGDDEVGEIWVQGPNIGAGYAGSPDRSATTFEAVAEGASGRWLRTGDLGFVHDGGLYIAGRLRDTIIVDGRNHFPADIEATVAAAAPELRAGHIAAFGVDDGAGEKLILVAELDHTEIATPDIGRRIRRAVVADHGIAPAEILMLPRGTIPKTSSGKIRRVACRDHYRAGLFTTGISSRTESPLIATE</sequence>
<dbReference type="CDD" id="cd05931">
    <property type="entry name" value="FAAL"/>
    <property type="match status" value="1"/>
</dbReference>
<comment type="similarity">
    <text evidence="1">Belongs to the ATP-dependent AMP-binding enzyme family.</text>
</comment>
<comment type="caution">
    <text evidence="7">The sequence shown here is derived from an EMBL/GenBank/DDBJ whole genome shotgun (WGS) entry which is preliminary data.</text>
</comment>
<dbReference type="Gene3D" id="3.40.50.12780">
    <property type="entry name" value="N-terminal domain of ligase-like"/>
    <property type="match status" value="1"/>
</dbReference>
<evidence type="ECO:0000256" key="2">
    <source>
        <dbReference type="ARBA" id="ARBA00022598"/>
    </source>
</evidence>
<dbReference type="GO" id="GO:0005886">
    <property type="term" value="C:plasma membrane"/>
    <property type="evidence" value="ECO:0007669"/>
    <property type="project" value="TreeGrafter"/>
</dbReference>
<dbReference type="Pfam" id="PF23024">
    <property type="entry name" value="AMP-dom_DIP2-like"/>
    <property type="match status" value="1"/>
</dbReference>
<dbReference type="InterPro" id="IPR025110">
    <property type="entry name" value="AMP-bd_C"/>
</dbReference>
<gene>
    <name evidence="7" type="ORF">HGA07_09360</name>
</gene>
<dbReference type="InterPro" id="IPR000873">
    <property type="entry name" value="AMP-dep_synth/lig_dom"/>
</dbReference>
<dbReference type="Gene3D" id="3.30.300.30">
    <property type="match status" value="1"/>
</dbReference>
<dbReference type="GO" id="GO:0016874">
    <property type="term" value="F:ligase activity"/>
    <property type="evidence" value="ECO:0007669"/>
    <property type="project" value="UniProtKB-KW"/>
</dbReference>
<keyword evidence="4" id="KW-0443">Lipid metabolism</keyword>
<dbReference type="InterPro" id="IPR040097">
    <property type="entry name" value="FAAL/FAAC"/>
</dbReference>
<keyword evidence="8" id="KW-1185">Reference proteome</keyword>